<name>A0A4R3YGK3_9FIRM</name>
<dbReference type="RefSeq" id="WP_066445140.1">
    <property type="nucleotide sequence ID" value="NZ_JANKBF010000005.1"/>
</dbReference>
<dbReference type="GO" id="GO:0016020">
    <property type="term" value="C:membrane"/>
    <property type="evidence" value="ECO:0007669"/>
    <property type="project" value="InterPro"/>
</dbReference>
<gene>
    <name evidence="7" type="ORF">EDD60_13515</name>
</gene>
<dbReference type="PANTHER" id="PTHR47738:SF2">
    <property type="entry name" value="PTS SYSTEM FRUCTOSE-LIKE EIIA COMPONENT"/>
    <property type="match status" value="1"/>
</dbReference>
<evidence type="ECO:0000256" key="4">
    <source>
        <dbReference type="ARBA" id="ARBA00022679"/>
    </source>
</evidence>
<dbReference type="CDD" id="cd00211">
    <property type="entry name" value="PTS_IIA_fru"/>
    <property type="match status" value="1"/>
</dbReference>
<dbReference type="Gene3D" id="3.40.930.10">
    <property type="entry name" value="Mannitol-specific EII, Chain A"/>
    <property type="match status" value="1"/>
</dbReference>
<accession>A0A4R3YGK3</accession>
<dbReference type="AlphaFoldDB" id="A0A4R3YGK3"/>
<dbReference type="GO" id="GO:0008982">
    <property type="term" value="F:protein-N(PI)-phosphohistidine-sugar phosphotransferase activity"/>
    <property type="evidence" value="ECO:0007669"/>
    <property type="project" value="InterPro"/>
</dbReference>
<dbReference type="EMBL" id="SMCQ01000035">
    <property type="protein sequence ID" value="TCV91131.1"/>
    <property type="molecule type" value="Genomic_DNA"/>
</dbReference>
<dbReference type="NCBIfam" id="TIGR00848">
    <property type="entry name" value="fruA"/>
    <property type="match status" value="1"/>
</dbReference>
<keyword evidence="4" id="KW-0808">Transferase</keyword>
<keyword evidence="2" id="KW-0597">Phosphoprotein</keyword>
<dbReference type="Pfam" id="PF00359">
    <property type="entry name" value="PTS_EIIA_2"/>
    <property type="match status" value="1"/>
</dbReference>
<reference evidence="7 8" key="1">
    <citation type="submission" date="2019-03" db="EMBL/GenBank/DDBJ databases">
        <title>Genomic Encyclopedia of Type Strains, Phase IV (KMG-IV): sequencing the most valuable type-strain genomes for metagenomic binning, comparative biology and taxonomic classification.</title>
        <authorList>
            <person name="Goeker M."/>
        </authorList>
    </citation>
    <scope>NUCLEOTIDE SEQUENCE [LARGE SCALE GENOMIC DNA]</scope>
    <source>
        <strain evidence="7 8">DSM 29487</strain>
    </source>
</reference>
<dbReference type="Proteomes" id="UP000295515">
    <property type="component" value="Unassembled WGS sequence"/>
</dbReference>
<dbReference type="PANTHER" id="PTHR47738">
    <property type="entry name" value="PTS SYSTEM FRUCTOSE-LIKE EIIA COMPONENT-RELATED"/>
    <property type="match status" value="1"/>
</dbReference>
<protein>
    <submittedName>
        <fullName evidence="7">PTS system IIA component (Fru family)</fullName>
    </submittedName>
</protein>
<keyword evidence="5" id="KW-0598">Phosphotransferase system</keyword>
<evidence type="ECO:0000259" key="6">
    <source>
        <dbReference type="PROSITE" id="PS51094"/>
    </source>
</evidence>
<evidence type="ECO:0000256" key="3">
    <source>
        <dbReference type="ARBA" id="ARBA00022597"/>
    </source>
</evidence>
<evidence type="ECO:0000313" key="7">
    <source>
        <dbReference type="EMBL" id="TCV91131.1"/>
    </source>
</evidence>
<evidence type="ECO:0000256" key="5">
    <source>
        <dbReference type="ARBA" id="ARBA00022683"/>
    </source>
</evidence>
<evidence type="ECO:0000256" key="2">
    <source>
        <dbReference type="ARBA" id="ARBA00022553"/>
    </source>
</evidence>
<keyword evidence="8" id="KW-1185">Reference proteome</keyword>
<dbReference type="InterPro" id="IPR016152">
    <property type="entry name" value="PTrfase/Anion_transptr"/>
</dbReference>
<evidence type="ECO:0000313" key="8">
    <source>
        <dbReference type="Proteomes" id="UP000295515"/>
    </source>
</evidence>
<feature type="domain" description="PTS EIIA type-2" evidence="6">
    <location>
        <begin position="2"/>
        <end position="146"/>
    </location>
</feature>
<proteinExistence type="predicted"/>
<comment type="caution">
    <text evidence="7">The sequence shown here is derived from an EMBL/GenBank/DDBJ whole genome shotgun (WGS) entry which is preliminary data.</text>
</comment>
<keyword evidence="3" id="KW-0762">Sugar transport</keyword>
<dbReference type="InterPro" id="IPR002178">
    <property type="entry name" value="PTS_EIIA_type-2_dom"/>
</dbReference>
<keyword evidence="1" id="KW-0813">Transport</keyword>
<dbReference type="InterPro" id="IPR051541">
    <property type="entry name" value="PTS_SugarTrans_NitroReg"/>
</dbReference>
<dbReference type="InterPro" id="IPR004715">
    <property type="entry name" value="PTS_IIA_fruc"/>
</dbReference>
<organism evidence="7 8">
    <name type="scientific">Longibaculum muris</name>
    <dbReference type="NCBI Taxonomy" id="1796628"/>
    <lineage>
        <taxon>Bacteria</taxon>
        <taxon>Bacillati</taxon>
        <taxon>Bacillota</taxon>
        <taxon>Erysipelotrichia</taxon>
        <taxon>Erysipelotrichales</taxon>
        <taxon>Coprobacillaceae</taxon>
        <taxon>Longibaculum</taxon>
    </lineage>
</organism>
<dbReference type="GeneID" id="98916784"/>
<dbReference type="GO" id="GO:0009401">
    <property type="term" value="P:phosphoenolpyruvate-dependent sugar phosphotransferase system"/>
    <property type="evidence" value="ECO:0007669"/>
    <property type="project" value="UniProtKB-KW"/>
</dbReference>
<dbReference type="SUPFAM" id="SSF55804">
    <property type="entry name" value="Phoshotransferase/anion transport protein"/>
    <property type="match status" value="1"/>
</dbReference>
<dbReference type="PROSITE" id="PS51094">
    <property type="entry name" value="PTS_EIIA_TYPE_2"/>
    <property type="match status" value="1"/>
</dbReference>
<sequence length="149" mass="17381">MYLIDKDCIIFDIKDNTKEEVIQTLVCKLEKVGNIDDASQFYQDVLKREKLSATVIGDEMGLPHGRSQCVKRPCLCFGRLHKPVIWDEKTHEEVRYVILIAAMKQSANDIYMKMISSLARKLMHDEYRMILTNGTKEDVYRFLNETMQS</sequence>
<evidence type="ECO:0000256" key="1">
    <source>
        <dbReference type="ARBA" id="ARBA00022448"/>
    </source>
</evidence>